<dbReference type="RefSeq" id="WP_094783679.1">
    <property type="nucleotide sequence ID" value="NZ_BEDT01000001.1"/>
</dbReference>
<dbReference type="Proteomes" id="UP000218689">
    <property type="component" value="Unassembled WGS sequence"/>
</dbReference>
<protein>
    <submittedName>
        <fullName evidence="2">Uncharacterized protein</fullName>
    </submittedName>
</protein>
<evidence type="ECO:0000313" key="3">
    <source>
        <dbReference type="Proteomes" id="UP000218689"/>
    </source>
</evidence>
<dbReference type="EMBL" id="BEDT01000001">
    <property type="protein sequence ID" value="GAX46594.1"/>
    <property type="molecule type" value="Genomic_DNA"/>
</dbReference>
<organism evidence="2 3">
    <name type="scientific">Pseudolactococcus reticulitermitis</name>
    <dbReference type="NCBI Taxonomy" id="2025039"/>
    <lineage>
        <taxon>Bacteria</taxon>
        <taxon>Bacillati</taxon>
        <taxon>Bacillota</taxon>
        <taxon>Bacilli</taxon>
        <taxon>Lactobacillales</taxon>
        <taxon>Streptococcaceae</taxon>
        <taxon>Pseudolactococcus</taxon>
    </lineage>
</organism>
<keyword evidence="1" id="KW-0472">Membrane</keyword>
<reference evidence="3" key="1">
    <citation type="submission" date="2017-08" db="EMBL/GenBank/DDBJ databases">
        <title>Draft genome sequence of Lactococcus sp. strain Rs-Y01, isolated from the gut of the lower termite Reticulitermes speratus.</title>
        <authorList>
            <person name="Ohkuma M."/>
            <person name="Yuki M."/>
        </authorList>
    </citation>
    <scope>NUCLEOTIDE SEQUENCE [LARGE SCALE GENOMIC DNA]</scope>
    <source>
        <strain evidence="3">Rs-Y01</strain>
    </source>
</reference>
<keyword evidence="1" id="KW-0812">Transmembrane</keyword>
<comment type="caution">
    <text evidence="2">The sequence shown here is derived from an EMBL/GenBank/DDBJ whole genome shotgun (WGS) entry which is preliminary data.</text>
</comment>
<gene>
    <name evidence="2" type="ORF">RsY01_173</name>
</gene>
<dbReference type="AlphaFoldDB" id="A0A224X8P2"/>
<feature type="transmembrane region" description="Helical" evidence="1">
    <location>
        <begin position="43"/>
        <end position="59"/>
    </location>
</feature>
<sequence length="140" mass="15769">MDNKGNVLFKSKTDSLKGGIVFLLLGFFMIVGSNFIYEKMMVVILGSIVLLIGLYLLVFKGADNIIIYENGIVLSGKKNQVIDKNDIKSIAYKKLKPKRAFIPSYYAVLLLNNGSEQFINIAFNSVINKDYEKIIKSYLD</sequence>
<keyword evidence="1" id="KW-1133">Transmembrane helix</keyword>
<dbReference type="OrthoDB" id="2920732at2"/>
<evidence type="ECO:0000313" key="2">
    <source>
        <dbReference type="EMBL" id="GAX46594.1"/>
    </source>
</evidence>
<name>A0A224X8P2_9LACT</name>
<proteinExistence type="predicted"/>
<accession>A0A224X8P2</accession>
<feature type="transmembrane region" description="Helical" evidence="1">
    <location>
        <begin position="20"/>
        <end position="37"/>
    </location>
</feature>
<evidence type="ECO:0000256" key="1">
    <source>
        <dbReference type="SAM" id="Phobius"/>
    </source>
</evidence>
<keyword evidence="3" id="KW-1185">Reference proteome</keyword>